<gene>
    <name evidence="4" type="ORF">CEK71_13075</name>
</gene>
<evidence type="ECO:0000256" key="2">
    <source>
        <dbReference type="RuleBase" id="RU003749"/>
    </source>
</evidence>
<comment type="similarity">
    <text evidence="1 2">Belongs to the anti-sigma-factor antagonist family.</text>
</comment>
<dbReference type="KEGG" id="mpsy:CEK71_13075"/>
<organism evidence="4 5">
    <name type="scientific">Methylovulum psychrotolerans</name>
    <dbReference type="NCBI Taxonomy" id="1704499"/>
    <lineage>
        <taxon>Bacteria</taxon>
        <taxon>Pseudomonadati</taxon>
        <taxon>Pseudomonadota</taxon>
        <taxon>Gammaproteobacteria</taxon>
        <taxon>Methylococcales</taxon>
        <taxon>Methylococcaceae</taxon>
        <taxon>Methylovulum</taxon>
    </lineage>
</organism>
<dbReference type="SUPFAM" id="SSF52091">
    <property type="entry name" value="SpoIIaa-like"/>
    <property type="match status" value="1"/>
</dbReference>
<dbReference type="InterPro" id="IPR002645">
    <property type="entry name" value="STAS_dom"/>
</dbReference>
<evidence type="ECO:0000259" key="3">
    <source>
        <dbReference type="PROSITE" id="PS50801"/>
    </source>
</evidence>
<dbReference type="InterPro" id="IPR003658">
    <property type="entry name" value="Anti-sigma_ant"/>
</dbReference>
<dbReference type="AlphaFoldDB" id="A0A1Z4C066"/>
<sequence>MNFTLEHHNGCQVLSVQEERIDAHNSIALKTELLQQLEQGGGTLIVQLAQVRFIDSSGLGALLSGHKQAALHGGKLVLVNIQPPVLSMFEITRLNRVFEIYTDLDEALTAQA</sequence>
<dbReference type="OrthoDB" id="9796076at2"/>
<proteinExistence type="inferred from homology"/>
<name>A0A1Z4C066_9GAMM</name>
<dbReference type="CDD" id="cd07043">
    <property type="entry name" value="STAS_anti-anti-sigma_factors"/>
    <property type="match status" value="1"/>
</dbReference>
<feature type="domain" description="STAS" evidence="3">
    <location>
        <begin position="21"/>
        <end position="111"/>
    </location>
</feature>
<dbReference type="Pfam" id="PF01740">
    <property type="entry name" value="STAS"/>
    <property type="match status" value="1"/>
</dbReference>
<dbReference type="EMBL" id="CP022129">
    <property type="protein sequence ID" value="ASF46927.1"/>
    <property type="molecule type" value="Genomic_DNA"/>
</dbReference>
<accession>A0A1Z4C066</accession>
<dbReference type="PROSITE" id="PS50801">
    <property type="entry name" value="STAS"/>
    <property type="match status" value="1"/>
</dbReference>
<dbReference type="PANTHER" id="PTHR33495:SF2">
    <property type="entry name" value="ANTI-SIGMA FACTOR ANTAGONIST TM_1081-RELATED"/>
    <property type="match status" value="1"/>
</dbReference>
<evidence type="ECO:0000256" key="1">
    <source>
        <dbReference type="ARBA" id="ARBA00009013"/>
    </source>
</evidence>
<dbReference type="GO" id="GO:0043856">
    <property type="term" value="F:anti-sigma factor antagonist activity"/>
    <property type="evidence" value="ECO:0007669"/>
    <property type="project" value="InterPro"/>
</dbReference>
<protein>
    <recommendedName>
        <fullName evidence="2">Anti-sigma factor antagonist</fullName>
    </recommendedName>
</protein>
<dbReference type="InterPro" id="IPR036513">
    <property type="entry name" value="STAS_dom_sf"/>
</dbReference>
<reference evidence="4 5" key="1">
    <citation type="submission" date="2017-06" db="EMBL/GenBank/DDBJ databases">
        <title>Genome Sequencing of the methanotroph Methylovulum psychrotolerants str. HV10-M2 isolated from a high-altitude environment.</title>
        <authorList>
            <person name="Mateos-Rivera A."/>
        </authorList>
    </citation>
    <scope>NUCLEOTIDE SEQUENCE [LARGE SCALE GENOMIC DNA]</scope>
    <source>
        <strain evidence="4 5">HV10_M2</strain>
    </source>
</reference>
<evidence type="ECO:0000313" key="5">
    <source>
        <dbReference type="Proteomes" id="UP000197019"/>
    </source>
</evidence>
<dbReference type="Gene3D" id="3.30.750.24">
    <property type="entry name" value="STAS domain"/>
    <property type="match status" value="1"/>
</dbReference>
<dbReference type="PANTHER" id="PTHR33495">
    <property type="entry name" value="ANTI-SIGMA FACTOR ANTAGONIST TM_1081-RELATED-RELATED"/>
    <property type="match status" value="1"/>
</dbReference>
<dbReference type="NCBIfam" id="TIGR00377">
    <property type="entry name" value="ant_ant_sig"/>
    <property type="match status" value="1"/>
</dbReference>
<dbReference type="RefSeq" id="WP_088619799.1">
    <property type="nucleotide sequence ID" value="NZ_CP022129.1"/>
</dbReference>
<keyword evidence="5" id="KW-1185">Reference proteome</keyword>
<evidence type="ECO:0000313" key="4">
    <source>
        <dbReference type="EMBL" id="ASF46927.1"/>
    </source>
</evidence>
<dbReference type="Proteomes" id="UP000197019">
    <property type="component" value="Chromosome"/>
</dbReference>